<comment type="caution">
    <text evidence="2">The sequence shown here is derived from an EMBL/GenBank/DDBJ whole genome shotgun (WGS) entry which is preliminary data.</text>
</comment>
<reference evidence="2" key="2">
    <citation type="submission" date="2021-02" db="EMBL/GenBank/DDBJ databases">
        <authorList>
            <person name="Kimball J.A."/>
            <person name="Haas M.W."/>
            <person name="Macchietto M."/>
            <person name="Kono T."/>
            <person name="Duquette J."/>
            <person name="Shao M."/>
        </authorList>
    </citation>
    <scope>NUCLEOTIDE SEQUENCE</scope>
    <source>
        <tissue evidence="2">Fresh leaf tissue</tissue>
    </source>
</reference>
<evidence type="ECO:0000313" key="3">
    <source>
        <dbReference type="Proteomes" id="UP000729402"/>
    </source>
</evidence>
<sequence>MSSSNAVHRRTEPRWRTSAAGGRSTTARGGRRTAECRSRRALHREGRWPESRRRCARGRRRHQSAAKAEANGGEPARCGTCGGVAARAAV</sequence>
<feature type="compositionally biased region" description="Basic residues" evidence="1">
    <location>
        <begin position="54"/>
        <end position="64"/>
    </location>
</feature>
<dbReference type="EMBL" id="JAAALK010000085">
    <property type="protein sequence ID" value="KAG8083593.1"/>
    <property type="molecule type" value="Genomic_DNA"/>
</dbReference>
<protein>
    <submittedName>
        <fullName evidence="2">Uncharacterized protein</fullName>
    </submittedName>
</protein>
<accession>A0A8J5SYY1</accession>
<reference evidence="2" key="1">
    <citation type="journal article" date="2021" name="bioRxiv">
        <title>Whole Genome Assembly and Annotation of Northern Wild Rice, Zizania palustris L., Supports a Whole Genome Duplication in the Zizania Genus.</title>
        <authorList>
            <person name="Haas M."/>
            <person name="Kono T."/>
            <person name="Macchietto M."/>
            <person name="Millas R."/>
            <person name="McGilp L."/>
            <person name="Shao M."/>
            <person name="Duquette J."/>
            <person name="Hirsch C.N."/>
            <person name="Kimball J."/>
        </authorList>
    </citation>
    <scope>NUCLEOTIDE SEQUENCE</scope>
    <source>
        <tissue evidence="2">Fresh leaf tissue</tissue>
    </source>
</reference>
<dbReference type="AlphaFoldDB" id="A0A8J5SYY1"/>
<feature type="compositionally biased region" description="Basic and acidic residues" evidence="1">
    <location>
        <begin position="32"/>
        <end position="53"/>
    </location>
</feature>
<feature type="compositionally biased region" description="Low complexity" evidence="1">
    <location>
        <begin position="16"/>
        <end position="28"/>
    </location>
</feature>
<evidence type="ECO:0000313" key="2">
    <source>
        <dbReference type="EMBL" id="KAG8083593.1"/>
    </source>
</evidence>
<proteinExistence type="predicted"/>
<evidence type="ECO:0000256" key="1">
    <source>
        <dbReference type="SAM" id="MobiDB-lite"/>
    </source>
</evidence>
<organism evidence="2 3">
    <name type="scientific">Zizania palustris</name>
    <name type="common">Northern wild rice</name>
    <dbReference type="NCBI Taxonomy" id="103762"/>
    <lineage>
        <taxon>Eukaryota</taxon>
        <taxon>Viridiplantae</taxon>
        <taxon>Streptophyta</taxon>
        <taxon>Embryophyta</taxon>
        <taxon>Tracheophyta</taxon>
        <taxon>Spermatophyta</taxon>
        <taxon>Magnoliopsida</taxon>
        <taxon>Liliopsida</taxon>
        <taxon>Poales</taxon>
        <taxon>Poaceae</taxon>
        <taxon>BOP clade</taxon>
        <taxon>Oryzoideae</taxon>
        <taxon>Oryzeae</taxon>
        <taxon>Zizaniinae</taxon>
        <taxon>Zizania</taxon>
    </lineage>
</organism>
<keyword evidence="3" id="KW-1185">Reference proteome</keyword>
<name>A0A8J5SYY1_ZIZPA</name>
<dbReference type="Proteomes" id="UP000729402">
    <property type="component" value="Unassembled WGS sequence"/>
</dbReference>
<gene>
    <name evidence="2" type="ORF">GUJ93_ZPchr0015g6662</name>
</gene>
<feature type="region of interest" description="Disordered" evidence="1">
    <location>
        <begin position="1"/>
        <end position="90"/>
    </location>
</feature>